<dbReference type="EMBL" id="BAABME010003175">
    <property type="protein sequence ID" value="GAA0157745.1"/>
    <property type="molecule type" value="Genomic_DNA"/>
</dbReference>
<keyword evidence="2" id="KW-1185">Reference proteome</keyword>
<evidence type="ECO:0000313" key="1">
    <source>
        <dbReference type="EMBL" id="GAA0157745.1"/>
    </source>
</evidence>
<sequence>MQAPYVHHWEATLHIVKYLKGSITHGLSYPTNTVRCDNQSALHIIQNPIFYKRTKHIGLDCHLIRDSFKEGFIDPMSISSKLQLANLFTKVLQALVFRDLLFKIGFVPNPPS</sequence>
<dbReference type="PANTHER" id="PTHR11439:SF470">
    <property type="entry name" value="CYSTEINE-RICH RLK (RECEPTOR-LIKE PROTEIN KINASE) 8"/>
    <property type="match status" value="1"/>
</dbReference>
<dbReference type="PANTHER" id="PTHR11439">
    <property type="entry name" value="GAG-POL-RELATED RETROTRANSPOSON"/>
    <property type="match status" value="1"/>
</dbReference>
<protein>
    <recommendedName>
        <fullName evidence="3">Copia protein</fullName>
    </recommendedName>
</protein>
<dbReference type="Proteomes" id="UP001454036">
    <property type="component" value="Unassembled WGS sequence"/>
</dbReference>
<organism evidence="1 2">
    <name type="scientific">Lithospermum erythrorhizon</name>
    <name type="common">Purple gromwell</name>
    <name type="synonym">Lithospermum officinale var. erythrorhizon</name>
    <dbReference type="NCBI Taxonomy" id="34254"/>
    <lineage>
        <taxon>Eukaryota</taxon>
        <taxon>Viridiplantae</taxon>
        <taxon>Streptophyta</taxon>
        <taxon>Embryophyta</taxon>
        <taxon>Tracheophyta</taxon>
        <taxon>Spermatophyta</taxon>
        <taxon>Magnoliopsida</taxon>
        <taxon>eudicotyledons</taxon>
        <taxon>Gunneridae</taxon>
        <taxon>Pentapetalae</taxon>
        <taxon>asterids</taxon>
        <taxon>lamiids</taxon>
        <taxon>Boraginales</taxon>
        <taxon>Boraginaceae</taxon>
        <taxon>Boraginoideae</taxon>
        <taxon>Lithospermeae</taxon>
        <taxon>Lithospermum</taxon>
    </lineage>
</organism>
<name>A0AAV3Q528_LITER</name>
<comment type="caution">
    <text evidence="1">The sequence shown here is derived from an EMBL/GenBank/DDBJ whole genome shotgun (WGS) entry which is preliminary data.</text>
</comment>
<evidence type="ECO:0000313" key="2">
    <source>
        <dbReference type="Proteomes" id="UP001454036"/>
    </source>
</evidence>
<accession>A0AAV3Q528</accession>
<evidence type="ECO:0008006" key="3">
    <source>
        <dbReference type="Google" id="ProtNLM"/>
    </source>
</evidence>
<dbReference type="AlphaFoldDB" id="A0AAV3Q528"/>
<reference evidence="1 2" key="1">
    <citation type="submission" date="2024-01" db="EMBL/GenBank/DDBJ databases">
        <title>The complete chloroplast genome sequence of Lithospermum erythrorhizon: insights into the phylogenetic relationship among Boraginaceae species and the maternal lineages of purple gromwells.</title>
        <authorList>
            <person name="Okada T."/>
            <person name="Watanabe K."/>
        </authorList>
    </citation>
    <scope>NUCLEOTIDE SEQUENCE [LARGE SCALE GENOMIC DNA]</scope>
</reference>
<dbReference type="CDD" id="cd09272">
    <property type="entry name" value="RNase_HI_RT_Ty1"/>
    <property type="match status" value="1"/>
</dbReference>
<proteinExistence type="predicted"/>
<gene>
    <name evidence="1" type="ORF">LIER_14943</name>
</gene>